<dbReference type="SUPFAM" id="SSF53474">
    <property type="entry name" value="alpha/beta-Hydrolases"/>
    <property type="match status" value="1"/>
</dbReference>
<name>A0ABN2WPU4_9MICO</name>
<evidence type="ECO:0000313" key="7">
    <source>
        <dbReference type="Proteomes" id="UP001500984"/>
    </source>
</evidence>
<organism evidence="6 7">
    <name type="scientific">Brevibacterium salitolerans</name>
    <dbReference type="NCBI Taxonomy" id="1403566"/>
    <lineage>
        <taxon>Bacteria</taxon>
        <taxon>Bacillati</taxon>
        <taxon>Actinomycetota</taxon>
        <taxon>Actinomycetes</taxon>
        <taxon>Micrococcales</taxon>
        <taxon>Brevibacteriaceae</taxon>
        <taxon>Brevibacterium</taxon>
    </lineage>
</organism>
<keyword evidence="2" id="KW-0436">Ligase</keyword>
<feature type="compositionally biased region" description="Low complexity" evidence="3">
    <location>
        <begin position="391"/>
        <end position="429"/>
    </location>
</feature>
<proteinExistence type="inferred from homology"/>
<dbReference type="Proteomes" id="UP001500984">
    <property type="component" value="Unassembled WGS sequence"/>
</dbReference>
<protein>
    <recommendedName>
        <fullName evidence="8">Acyl-CoA synthetase (AMP-forming)/AMP-acid ligase II</fullName>
    </recommendedName>
</protein>
<dbReference type="PANTHER" id="PTHR43201:SF5">
    <property type="entry name" value="MEDIUM-CHAIN ACYL-COA LIGASE ACSF2, MITOCHONDRIAL"/>
    <property type="match status" value="1"/>
</dbReference>
<reference evidence="6 7" key="1">
    <citation type="journal article" date="2019" name="Int. J. Syst. Evol. Microbiol.">
        <title>The Global Catalogue of Microorganisms (GCM) 10K type strain sequencing project: providing services to taxonomists for standard genome sequencing and annotation.</title>
        <authorList>
            <consortium name="The Broad Institute Genomics Platform"/>
            <consortium name="The Broad Institute Genome Sequencing Center for Infectious Disease"/>
            <person name="Wu L."/>
            <person name="Ma J."/>
        </authorList>
    </citation>
    <scope>NUCLEOTIDE SEQUENCE [LARGE SCALE GENOMIC DNA]</scope>
    <source>
        <strain evidence="6 7">JCM 15900</strain>
    </source>
</reference>
<evidence type="ECO:0000313" key="6">
    <source>
        <dbReference type="EMBL" id="GAA2096519.1"/>
    </source>
</evidence>
<evidence type="ECO:0008006" key="8">
    <source>
        <dbReference type="Google" id="ProtNLM"/>
    </source>
</evidence>
<dbReference type="InterPro" id="IPR020845">
    <property type="entry name" value="AMP-binding_CS"/>
</dbReference>
<sequence length="1061" mass="109518">MSPRIPGAPKALRPALPASGIPALPARLPHEACGEFEGFDPAWSRLVTVDTFDGARTFHVLDTGPALAEAGLTPTGTILALHGNPTWSYLWRHLAQAAMDQAAGTEAAGPRPGRVWRVIAPDQLDMGFSERLPHARAPRPADPGVRRIADRVADFDALVTHLLAEGDGDAPTGPATAAGTAEATAAAAKAAWESTADHPVVTIGHDWGGVLSLTWAARNQDRVSAAVSLNTAVHQPEHAQLPAPLAAALAGPLLPVSTVHTDLFLRTTLSLAKDALSAGAVAGFRAPYTTAAERGGIGGFVADIPATDTHPSHSELQQLGEDIASFTHPALLVWGPKDPVFLERYLRDLRTRLPQADLHRFEKASHLVSEEEDVAGVVLRWLEEQFPAAGPSAVAQTPAAEAARTSATTASEPSAASAAPTDAEAPAAEQPRTSTQPSESTRLIVDALEERADDHSPATVDMSQNPPASLTWAEVAARVQAIAEGLVRLGLRPGDRVSMLVPPGNDLTTGLYGVLRAGGVAVVADAGLGPAGMTRAVRSADPQWIIGERPGLALARMAGWPGRRLSVQKLSRAQRTALSVETSLEELLDAPEAAGTPLPRPAAEDDAAILFTSGSTGPAKGVRYTHARLTALTQVLTRVFDVQPGTSLVAGFPPFALLGPGIGAVSTTPDMAVTKPRTLTAAALAEAIEEGGATMVFASPAAYRNVVATAHELSLAQSTACARVQMVLSAGAPVPLELMNALASVFPNARIHTPYGMTEGLVLTDIDRAEVAQAHADSERALRAAAEEPSAEAAATSEAAAGSAPAAASAPATASGTAAASGTARTSARTAVSRDLGVCVGRPVDGVRLALAPIGEDGAPSEALLEGEEAQGVLGEFVASGAHLKAGYDRLWSTDRAAARDSRDGLLWHRTNDIGHFDAHGRVWLEGRVQHVVTTPHGPLGPGGPEAVVDALDGVLRSAAVGVGPTGTQALVIVVEPDPARSPGVRGRGLHSRGLPAHGPAPLGLASAVRSAVRAVTGHDVAAVLVTRSFPTDIRHNSKIDRSRLARWAAEVLAGGRIGRP</sequence>
<dbReference type="InterPro" id="IPR042099">
    <property type="entry name" value="ANL_N_sf"/>
</dbReference>
<dbReference type="EMBL" id="BAAAPZ010000006">
    <property type="protein sequence ID" value="GAA2096519.1"/>
    <property type="molecule type" value="Genomic_DNA"/>
</dbReference>
<evidence type="ECO:0000256" key="2">
    <source>
        <dbReference type="ARBA" id="ARBA00022598"/>
    </source>
</evidence>
<feature type="region of interest" description="Disordered" evidence="3">
    <location>
        <begin position="389"/>
        <end position="441"/>
    </location>
</feature>
<dbReference type="InterPro" id="IPR029058">
    <property type="entry name" value="AB_hydrolase_fold"/>
</dbReference>
<dbReference type="Pfam" id="PF00501">
    <property type="entry name" value="AMP-binding"/>
    <property type="match status" value="1"/>
</dbReference>
<feature type="domain" description="AMP-dependent synthetase/ligase" evidence="4">
    <location>
        <begin position="457"/>
        <end position="766"/>
    </location>
</feature>
<dbReference type="SUPFAM" id="SSF56801">
    <property type="entry name" value="Acetyl-CoA synthetase-like"/>
    <property type="match status" value="1"/>
</dbReference>
<keyword evidence="7" id="KW-1185">Reference proteome</keyword>
<dbReference type="Gene3D" id="3.40.50.1820">
    <property type="entry name" value="alpha/beta hydrolase"/>
    <property type="match status" value="1"/>
</dbReference>
<evidence type="ECO:0000256" key="1">
    <source>
        <dbReference type="ARBA" id="ARBA00006432"/>
    </source>
</evidence>
<evidence type="ECO:0000259" key="4">
    <source>
        <dbReference type="Pfam" id="PF00501"/>
    </source>
</evidence>
<accession>A0ABN2WPU4</accession>
<gene>
    <name evidence="6" type="ORF">GCM10009823_16700</name>
</gene>
<comment type="caution">
    <text evidence="6">The sequence shown here is derived from an EMBL/GenBank/DDBJ whole genome shotgun (WGS) entry which is preliminary data.</text>
</comment>
<dbReference type="Gene3D" id="3.40.50.12780">
    <property type="entry name" value="N-terminal domain of ligase-like"/>
    <property type="match status" value="1"/>
</dbReference>
<feature type="compositionally biased region" description="Polar residues" evidence="3">
    <location>
        <begin position="431"/>
        <end position="441"/>
    </location>
</feature>
<feature type="domain" description="AB hydrolase-1" evidence="5">
    <location>
        <begin position="77"/>
        <end position="372"/>
    </location>
</feature>
<dbReference type="PROSITE" id="PS00455">
    <property type="entry name" value="AMP_BINDING"/>
    <property type="match status" value="1"/>
</dbReference>
<evidence type="ECO:0000259" key="5">
    <source>
        <dbReference type="Pfam" id="PF00561"/>
    </source>
</evidence>
<dbReference type="InterPro" id="IPR000873">
    <property type="entry name" value="AMP-dep_synth/lig_dom"/>
</dbReference>
<evidence type="ECO:0000256" key="3">
    <source>
        <dbReference type="SAM" id="MobiDB-lite"/>
    </source>
</evidence>
<dbReference type="InterPro" id="IPR000073">
    <property type="entry name" value="AB_hydrolase_1"/>
</dbReference>
<dbReference type="PANTHER" id="PTHR43201">
    <property type="entry name" value="ACYL-COA SYNTHETASE"/>
    <property type="match status" value="1"/>
</dbReference>
<dbReference type="RefSeq" id="WP_344336862.1">
    <property type="nucleotide sequence ID" value="NZ_BAAAPZ010000006.1"/>
</dbReference>
<dbReference type="Pfam" id="PF00561">
    <property type="entry name" value="Abhydrolase_1"/>
    <property type="match status" value="1"/>
</dbReference>
<feature type="region of interest" description="Disordered" evidence="3">
    <location>
        <begin position="779"/>
        <end position="799"/>
    </location>
</feature>
<comment type="similarity">
    <text evidence="1">Belongs to the ATP-dependent AMP-binding enzyme family.</text>
</comment>
<feature type="compositionally biased region" description="Low complexity" evidence="3">
    <location>
        <begin position="787"/>
        <end position="799"/>
    </location>
</feature>